<dbReference type="Proteomes" id="UP000008693">
    <property type="component" value="Chromosome"/>
</dbReference>
<dbReference type="eggNOG" id="ENOG50322R7">
    <property type="taxonomic scope" value="Bacteria"/>
</dbReference>
<reference evidence="1 2" key="1">
    <citation type="journal article" date="2009" name="PLoS Genet.">
        <title>The Bifidobacterium dentium Bd1 genome sequence reflects its genetic adaptation to the human oral cavity.</title>
        <authorList>
            <person name="Ventura M."/>
            <person name="Turroni F."/>
            <person name="Zomer A."/>
            <person name="Foroni E."/>
            <person name="Giubellini V."/>
            <person name="Bottacini F."/>
            <person name="Canchaya C."/>
            <person name="Claesson M.J."/>
            <person name="He F."/>
            <person name="Mantzourani M."/>
            <person name="Mulas L."/>
            <person name="Ferrarini A."/>
            <person name="Gao B."/>
            <person name="Delledonne M."/>
            <person name="Henrissat B."/>
            <person name="Coutinho P."/>
            <person name="Oggioni M."/>
            <person name="Gupta R.S."/>
            <person name="Zhang Z."/>
            <person name="Beighton D."/>
            <person name="Fitzgerald G.F."/>
            <person name="O'Toole P.W."/>
            <person name="van Sinderen D."/>
        </authorList>
    </citation>
    <scope>NUCLEOTIDE SEQUENCE [LARGE SCALE GENOMIC DNA]</scope>
    <source>
        <strain evidence="2">ATCC 27534 / DSM 20436 / JCM 1195 / Bd1</strain>
    </source>
</reference>
<gene>
    <name evidence="1" type="ordered locus">BDP_1636</name>
</gene>
<dbReference type="STRING" id="401473.BDP_1636"/>
<protein>
    <submittedName>
        <fullName evidence="1">Uncharacterized protein</fullName>
    </submittedName>
</protein>
<dbReference type="HOGENOM" id="CLU_2491589_0_0_11"/>
<dbReference type="AlphaFoldDB" id="D2Q5L3"/>
<keyword evidence="2" id="KW-1185">Reference proteome</keyword>
<organism evidence="1 2">
    <name type="scientific">Bifidobacterium dentium (strain ATCC 27534 / DSM 20436 / JCM 1195 / Bd1)</name>
    <dbReference type="NCBI Taxonomy" id="401473"/>
    <lineage>
        <taxon>Bacteria</taxon>
        <taxon>Bacillati</taxon>
        <taxon>Actinomycetota</taxon>
        <taxon>Actinomycetes</taxon>
        <taxon>Bifidobacteriales</taxon>
        <taxon>Bifidobacteriaceae</taxon>
        <taxon>Bifidobacterium</taxon>
    </lineage>
</organism>
<evidence type="ECO:0000313" key="2">
    <source>
        <dbReference type="Proteomes" id="UP000008693"/>
    </source>
</evidence>
<dbReference type="KEGG" id="bde:BDP_1636"/>
<dbReference type="EMBL" id="CP001750">
    <property type="protein sequence ID" value="ADB10228.1"/>
    <property type="molecule type" value="Genomic_DNA"/>
</dbReference>
<name>D2Q5L3_BIFDB</name>
<evidence type="ECO:0000313" key="1">
    <source>
        <dbReference type="EMBL" id="ADB10228.1"/>
    </source>
</evidence>
<proteinExistence type="predicted"/>
<sequence>MRFASAVLPDEGLRGEFDRLVDAGEDSQSVWDSFYDRVHEFAASMTLERLVDWFVALHDPATILNVHYGVDGVEYLDPECTIGDDD</sequence>
<accession>D2Q5L3</accession>